<dbReference type="RefSeq" id="WP_008422737.1">
    <property type="nucleotide sequence ID" value="NZ_AOIA01000089.1"/>
</dbReference>
<dbReference type="OrthoDB" id="25002at2157"/>
<name>L9XKJ2_9EURY</name>
<proteinExistence type="predicted"/>
<reference evidence="1 2" key="1">
    <citation type="journal article" date="2014" name="PLoS Genet.">
        <title>Phylogenetically driven sequencing of extremely halophilic archaea reveals strategies for static and dynamic osmo-response.</title>
        <authorList>
            <person name="Becker E.A."/>
            <person name="Seitzer P.M."/>
            <person name="Tritt A."/>
            <person name="Larsen D."/>
            <person name="Krusor M."/>
            <person name="Yao A.I."/>
            <person name="Wu D."/>
            <person name="Madern D."/>
            <person name="Eisen J.A."/>
            <person name="Darling A.E."/>
            <person name="Facciotti M.T."/>
        </authorList>
    </citation>
    <scope>NUCLEOTIDE SEQUENCE [LARGE SCALE GENOMIC DNA]</scope>
    <source>
        <strain evidence="1 2">DSM 18795</strain>
    </source>
</reference>
<dbReference type="AlphaFoldDB" id="L9XKJ2"/>
<organism evidence="1 2">
    <name type="scientific">Natronococcus jeotgali DSM 18795</name>
    <dbReference type="NCBI Taxonomy" id="1227498"/>
    <lineage>
        <taxon>Archaea</taxon>
        <taxon>Methanobacteriati</taxon>
        <taxon>Methanobacteriota</taxon>
        <taxon>Stenosarchaea group</taxon>
        <taxon>Halobacteria</taxon>
        <taxon>Halobacteriales</taxon>
        <taxon>Natrialbaceae</taxon>
        <taxon>Natronococcus</taxon>
    </lineage>
</organism>
<sequence length="138" mass="14899">MSRQQSLPPVFDACEPRDDVLRGELAEDQFAANLASVAFDPEDAAPVYRDADEFFASTYPTDGLQTLLSTITSRFLATSGRDPEYSAGILCLDTTFGGGKTHDMIAAYHLASNSGDIDDLARHVDDEGVATAYRESLS</sequence>
<evidence type="ECO:0000313" key="2">
    <source>
        <dbReference type="Proteomes" id="UP000011531"/>
    </source>
</evidence>
<gene>
    <name evidence="1" type="ORF">C492_09560</name>
</gene>
<dbReference type="STRING" id="1227498.C492_09560"/>
<protein>
    <submittedName>
        <fullName evidence="1">Uncharacterized protein</fullName>
    </submittedName>
</protein>
<dbReference type="Proteomes" id="UP000011531">
    <property type="component" value="Unassembled WGS sequence"/>
</dbReference>
<evidence type="ECO:0000313" key="1">
    <source>
        <dbReference type="EMBL" id="ELY61143.1"/>
    </source>
</evidence>
<dbReference type="EMBL" id="AOIA01000089">
    <property type="protein sequence ID" value="ELY61143.1"/>
    <property type="molecule type" value="Genomic_DNA"/>
</dbReference>
<keyword evidence="2" id="KW-1185">Reference proteome</keyword>
<comment type="caution">
    <text evidence="1">The sequence shown here is derived from an EMBL/GenBank/DDBJ whole genome shotgun (WGS) entry which is preliminary data.</text>
</comment>
<accession>L9XKJ2</accession>